<dbReference type="Proteomes" id="UP001234297">
    <property type="component" value="Chromosome 8"/>
</dbReference>
<sequence>MILDLNAGRGSSVSLPDQVLGIYFGWGTLSMHERFKVVVSIGWDLQSHFTRRIIKPCFISKFGNDISEEQLQLLIVSYIRQLSTEEGNGKGGVEMVEILSRRIIFWR</sequence>
<dbReference type="EMBL" id="CM056816">
    <property type="protein sequence ID" value="KAJ8632858.1"/>
    <property type="molecule type" value="Genomic_DNA"/>
</dbReference>
<reference evidence="1 2" key="1">
    <citation type="journal article" date="2022" name="Hortic Res">
        <title>A haplotype resolved chromosomal level avocado genome allows analysis of novel avocado genes.</title>
        <authorList>
            <person name="Nath O."/>
            <person name="Fletcher S.J."/>
            <person name="Hayward A."/>
            <person name="Shaw L.M."/>
            <person name="Masouleh A.K."/>
            <person name="Furtado A."/>
            <person name="Henry R.J."/>
            <person name="Mitter N."/>
        </authorList>
    </citation>
    <scope>NUCLEOTIDE SEQUENCE [LARGE SCALE GENOMIC DNA]</scope>
    <source>
        <strain evidence="2">cv. Hass</strain>
    </source>
</reference>
<keyword evidence="2" id="KW-1185">Reference proteome</keyword>
<protein>
    <submittedName>
        <fullName evidence="1">Uncharacterized protein</fullName>
    </submittedName>
</protein>
<gene>
    <name evidence="1" type="ORF">MRB53_026194</name>
</gene>
<accession>A0ACC2LHP1</accession>
<name>A0ACC2LHP1_PERAE</name>
<proteinExistence type="predicted"/>
<organism evidence="1 2">
    <name type="scientific">Persea americana</name>
    <name type="common">Avocado</name>
    <dbReference type="NCBI Taxonomy" id="3435"/>
    <lineage>
        <taxon>Eukaryota</taxon>
        <taxon>Viridiplantae</taxon>
        <taxon>Streptophyta</taxon>
        <taxon>Embryophyta</taxon>
        <taxon>Tracheophyta</taxon>
        <taxon>Spermatophyta</taxon>
        <taxon>Magnoliopsida</taxon>
        <taxon>Magnoliidae</taxon>
        <taxon>Laurales</taxon>
        <taxon>Lauraceae</taxon>
        <taxon>Persea</taxon>
    </lineage>
</organism>
<evidence type="ECO:0000313" key="2">
    <source>
        <dbReference type="Proteomes" id="UP001234297"/>
    </source>
</evidence>
<comment type="caution">
    <text evidence="1">The sequence shown here is derived from an EMBL/GenBank/DDBJ whole genome shotgun (WGS) entry which is preliminary data.</text>
</comment>
<evidence type="ECO:0000313" key="1">
    <source>
        <dbReference type="EMBL" id="KAJ8632858.1"/>
    </source>
</evidence>